<reference evidence="1 2" key="1">
    <citation type="submission" date="2023-09" db="EMBL/GenBank/DDBJ databases">
        <title>Genome completion map analysis of the actinomycetes C11-1.</title>
        <authorList>
            <person name="Qin P."/>
            <person name="Guan P."/>
        </authorList>
    </citation>
    <scope>NUCLEOTIDE SEQUENCE [LARGE SCALE GENOMIC DNA]</scope>
    <source>
        <strain evidence="1 2">C11-1</strain>
    </source>
</reference>
<evidence type="ECO:0000313" key="2">
    <source>
        <dbReference type="Proteomes" id="UP001303236"/>
    </source>
</evidence>
<accession>A0ABY9W019</accession>
<keyword evidence="2" id="KW-1185">Reference proteome</keyword>
<sequence length="86" mass="9098">MSASAAADPERPTPSGVLAALYRAIEPTEPVETARALVGDRSVRIALCLDCPDELEAIGRALGICLRMLGHSPEFSGYGITDCRLL</sequence>
<name>A0ABY9W019_9ACTN</name>
<evidence type="ECO:0000313" key="1">
    <source>
        <dbReference type="EMBL" id="WNF29499.1"/>
    </source>
</evidence>
<gene>
    <name evidence="1" type="ORF">RI138_23200</name>
</gene>
<dbReference type="EMBL" id="CP134500">
    <property type="protein sequence ID" value="WNF29499.1"/>
    <property type="molecule type" value="Genomic_DNA"/>
</dbReference>
<proteinExistence type="predicted"/>
<dbReference type="Proteomes" id="UP001303236">
    <property type="component" value="Chromosome"/>
</dbReference>
<protein>
    <submittedName>
        <fullName evidence="1">Uncharacterized protein</fullName>
    </submittedName>
</protein>
<organism evidence="1 2">
    <name type="scientific">Streptomyces durocortorensis</name>
    <dbReference type="NCBI Taxonomy" id="2811104"/>
    <lineage>
        <taxon>Bacteria</taxon>
        <taxon>Bacillati</taxon>
        <taxon>Actinomycetota</taxon>
        <taxon>Actinomycetes</taxon>
        <taxon>Kitasatosporales</taxon>
        <taxon>Streptomycetaceae</taxon>
        <taxon>Streptomyces</taxon>
    </lineage>
</organism>